<proteinExistence type="predicted"/>
<evidence type="ECO:0000313" key="12">
    <source>
        <dbReference type="Proteomes" id="UP000295506"/>
    </source>
</evidence>
<evidence type="ECO:0000313" key="10">
    <source>
        <dbReference type="EMBL" id="TDT89027.1"/>
    </source>
</evidence>
<dbReference type="Pfam" id="PF00691">
    <property type="entry name" value="OmpA"/>
    <property type="match status" value="1"/>
</dbReference>
<accession>A0A126QLL2</accession>
<evidence type="ECO:0000256" key="6">
    <source>
        <dbReference type="SAM" id="SignalP"/>
    </source>
</evidence>
<reference evidence="9 11" key="1">
    <citation type="journal article" date="2016" name="Front. Microbiol.">
        <title>Genome Sequence of the Piezophilic, Mesophilic Sulfate-Reducing Bacterium Desulfovibrio indicus J2T.</title>
        <authorList>
            <person name="Cao J."/>
            <person name="Maignien L."/>
            <person name="Shao Z."/>
            <person name="Alain K."/>
            <person name="Jebbar M."/>
        </authorList>
    </citation>
    <scope>NUCLEOTIDE SEQUENCE [LARGE SCALE GENOMIC DNA]</scope>
    <source>
        <strain evidence="9 11">J2</strain>
    </source>
</reference>
<dbReference type="Gene3D" id="3.30.1330.60">
    <property type="entry name" value="OmpA-like domain"/>
    <property type="match status" value="1"/>
</dbReference>
<dbReference type="PANTHER" id="PTHR30329:SF21">
    <property type="entry name" value="LIPOPROTEIN YIAD-RELATED"/>
    <property type="match status" value="1"/>
</dbReference>
<name>A0A126QLL2_9BACT</name>
<dbReference type="InterPro" id="IPR006665">
    <property type="entry name" value="OmpA-like"/>
</dbReference>
<evidence type="ECO:0000259" key="8">
    <source>
        <dbReference type="PROSITE" id="PS51123"/>
    </source>
</evidence>
<feature type="signal peptide" evidence="6">
    <location>
        <begin position="1"/>
        <end position="23"/>
    </location>
</feature>
<evidence type="ECO:0000259" key="7">
    <source>
        <dbReference type="PROSITE" id="PS50234"/>
    </source>
</evidence>
<feature type="domain" description="VWFA" evidence="7">
    <location>
        <begin position="36"/>
        <end position="223"/>
    </location>
</feature>
<dbReference type="InterPro" id="IPR036465">
    <property type="entry name" value="vWFA_dom_sf"/>
</dbReference>
<organism evidence="10 12">
    <name type="scientific">Pseudodesulfovibrio indicus</name>
    <dbReference type="NCBI Taxonomy" id="1716143"/>
    <lineage>
        <taxon>Bacteria</taxon>
        <taxon>Pseudomonadati</taxon>
        <taxon>Thermodesulfobacteriota</taxon>
        <taxon>Desulfovibrionia</taxon>
        <taxon>Desulfovibrionales</taxon>
        <taxon>Desulfovibrionaceae</taxon>
    </lineage>
</organism>
<dbReference type="InterPro" id="IPR050330">
    <property type="entry name" value="Bact_OuterMem_StrucFunc"/>
</dbReference>
<dbReference type="PROSITE" id="PS01068">
    <property type="entry name" value="OMPA_1"/>
    <property type="match status" value="1"/>
</dbReference>
<dbReference type="GO" id="GO:0009279">
    <property type="term" value="C:cell outer membrane"/>
    <property type="evidence" value="ECO:0007669"/>
    <property type="project" value="UniProtKB-SubCell"/>
</dbReference>
<feature type="domain" description="OmpA-like" evidence="8">
    <location>
        <begin position="237"/>
        <end position="351"/>
    </location>
</feature>
<keyword evidence="6" id="KW-0732">Signal</keyword>
<dbReference type="RefSeq" id="WP_066801255.1">
    <property type="nucleotide sequence ID" value="NZ_CP014206.1"/>
</dbReference>
<evidence type="ECO:0000313" key="11">
    <source>
        <dbReference type="Proteomes" id="UP000055611"/>
    </source>
</evidence>
<dbReference type="AlphaFoldDB" id="A0A126QLL2"/>
<keyword evidence="9" id="KW-0969">Cilium</keyword>
<protein>
    <submittedName>
        <fullName evidence="9">Flagellar motor protein MotB</fullName>
    </submittedName>
    <submittedName>
        <fullName evidence="10">OOP family OmpA-OmpF porin</fullName>
    </submittedName>
</protein>
<evidence type="ECO:0000256" key="2">
    <source>
        <dbReference type="ARBA" id="ARBA00023136"/>
    </source>
</evidence>
<dbReference type="Proteomes" id="UP000055611">
    <property type="component" value="Chromosome"/>
</dbReference>
<dbReference type="InterPro" id="IPR006690">
    <property type="entry name" value="OMPA-like_CS"/>
</dbReference>
<dbReference type="SUPFAM" id="SSF103088">
    <property type="entry name" value="OmpA-like"/>
    <property type="match status" value="1"/>
</dbReference>
<dbReference type="PROSITE" id="PS50234">
    <property type="entry name" value="VWFA"/>
    <property type="match status" value="1"/>
</dbReference>
<keyword evidence="9" id="KW-0966">Cell projection</keyword>
<evidence type="ECO:0000313" key="9">
    <source>
        <dbReference type="EMBL" id="AMK10568.1"/>
    </source>
</evidence>
<dbReference type="PRINTS" id="PR01023">
    <property type="entry name" value="NAFLGMOTY"/>
</dbReference>
<keyword evidence="3" id="KW-0998">Cell outer membrane</keyword>
<reference evidence="10 12" key="2">
    <citation type="submission" date="2019-03" db="EMBL/GenBank/DDBJ databases">
        <title>Genomic Encyclopedia of Type Strains, Phase IV (KMG-IV): sequencing the most valuable type-strain genomes for metagenomic binning, comparative biology and taxonomic classification.</title>
        <authorList>
            <person name="Goeker M."/>
        </authorList>
    </citation>
    <scope>NUCLEOTIDE SEQUENCE [LARGE SCALE GENOMIC DNA]</scope>
    <source>
        <strain evidence="10 12">DSM 101483</strain>
    </source>
</reference>
<evidence type="ECO:0000256" key="3">
    <source>
        <dbReference type="ARBA" id="ARBA00023237"/>
    </source>
</evidence>
<gene>
    <name evidence="9" type="ORF">AWY79_05265</name>
    <name evidence="10" type="ORF">EDC59_10420</name>
</gene>
<dbReference type="PRINTS" id="PR01021">
    <property type="entry name" value="OMPADOMAIN"/>
</dbReference>
<dbReference type="InterPro" id="IPR002035">
    <property type="entry name" value="VWF_A"/>
</dbReference>
<dbReference type="InterPro" id="IPR006664">
    <property type="entry name" value="OMP_bac"/>
</dbReference>
<dbReference type="InterPro" id="IPR036737">
    <property type="entry name" value="OmpA-like_sf"/>
</dbReference>
<sequence length="351" mass="37744">MTHSRKLILFMLAAMLTFSFAFAATANAKMVKKVDNFILFLDQSGSMAMKNADGMKKIEKAKSDMLALNQAIPALDYNSAVILFAPFEVQCSPKPYSEATVAAAVSAVDTEFGIFNRQTPMGNGLADINPTLGQLSGKTALIIFTDGESNIGTDPVAVAQDMASKYGSNLCVHVVSYADSAKGQAVVDGIRSAFSCSVAADGATFADANALSKYARDVFYDEVADPAPAPAPVVVAPAPTKEVVTFNLNFGFDKYQITDEMIPVLEQAKMILEEDASATYEISGHTDSTGTEEYNQGLSERRANSVMEWLVANGISADRLEAKGYGELSPKYDNTTKEGRKLNRRVEIQTK</sequence>
<dbReference type="OrthoDB" id="9805566at2"/>
<keyword evidence="9" id="KW-0282">Flagellum</keyword>
<dbReference type="PROSITE" id="PS51123">
    <property type="entry name" value="OMPA_2"/>
    <property type="match status" value="1"/>
</dbReference>
<dbReference type="EMBL" id="SOBK01000004">
    <property type="protein sequence ID" value="TDT89027.1"/>
    <property type="molecule type" value="Genomic_DNA"/>
</dbReference>
<feature type="chain" id="PRO_5043657725" evidence="6">
    <location>
        <begin position="24"/>
        <end position="351"/>
    </location>
</feature>
<evidence type="ECO:0000256" key="1">
    <source>
        <dbReference type="ARBA" id="ARBA00004442"/>
    </source>
</evidence>
<dbReference type="KEGG" id="dej:AWY79_05265"/>
<dbReference type="EMBL" id="CP014206">
    <property type="protein sequence ID" value="AMK10568.1"/>
    <property type="molecule type" value="Genomic_DNA"/>
</dbReference>
<feature type="region of interest" description="Disordered" evidence="5">
    <location>
        <begin position="331"/>
        <end position="351"/>
    </location>
</feature>
<keyword evidence="2 4" id="KW-0472">Membrane</keyword>
<dbReference type="Gene3D" id="3.40.50.410">
    <property type="entry name" value="von Willebrand factor, type A domain"/>
    <property type="match status" value="1"/>
</dbReference>
<evidence type="ECO:0000256" key="5">
    <source>
        <dbReference type="SAM" id="MobiDB-lite"/>
    </source>
</evidence>
<dbReference type="SUPFAM" id="SSF53300">
    <property type="entry name" value="vWA-like"/>
    <property type="match status" value="1"/>
</dbReference>
<dbReference type="PANTHER" id="PTHR30329">
    <property type="entry name" value="STATOR ELEMENT OF FLAGELLAR MOTOR COMPLEX"/>
    <property type="match status" value="1"/>
</dbReference>
<comment type="subcellular location">
    <subcellularLocation>
        <location evidence="1">Cell outer membrane</location>
    </subcellularLocation>
</comment>
<evidence type="ECO:0000256" key="4">
    <source>
        <dbReference type="PROSITE-ProRule" id="PRU00473"/>
    </source>
</evidence>
<dbReference type="CDD" id="cd07185">
    <property type="entry name" value="OmpA_C-like"/>
    <property type="match status" value="1"/>
</dbReference>
<keyword evidence="11" id="KW-1185">Reference proteome</keyword>
<dbReference type="Proteomes" id="UP000295506">
    <property type="component" value="Unassembled WGS sequence"/>
</dbReference>
<feature type="compositionally biased region" description="Basic and acidic residues" evidence="5">
    <location>
        <begin position="334"/>
        <end position="351"/>
    </location>
</feature>